<dbReference type="RefSeq" id="WP_006680071.1">
    <property type="nucleotide sequence ID" value="NZ_AHKH01000193.1"/>
</dbReference>
<name>H3SPU6_9BACL</name>
<sequence length="94" mass="11093">MQHRILAELNDLRRSVREMEQLIQRLAQNEQYIHGQLQRIADWKGESAAELRERFMAFRQELAARQQTLRLRQQEIAAYIADMERADASVGRLG</sequence>
<evidence type="ECO:0000313" key="1">
    <source>
        <dbReference type="EMBL" id="EHQ58893.1"/>
    </source>
</evidence>
<dbReference type="Proteomes" id="UP000003900">
    <property type="component" value="Unassembled WGS sequence"/>
</dbReference>
<dbReference type="OrthoDB" id="2639383at2"/>
<evidence type="ECO:0008006" key="3">
    <source>
        <dbReference type="Google" id="ProtNLM"/>
    </source>
</evidence>
<gene>
    <name evidence="1" type="ORF">PDENDC454_28035</name>
</gene>
<evidence type="ECO:0000313" key="2">
    <source>
        <dbReference type="Proteomes" id="UP000003900"/>
    </source>
</evidence>
<reference evidence="1 2" key="1">
    <citation type="journal article" date="2012" name="J. Bacteriol.">
        <title>Genome Sequence of the Pattern-Forming Social Bacterium Paenibacillus dendritiformis C454 Chiral Morphotype.</title>
        <authorList>
            <person name="Sirota-Madi A."/>
            <person name="Olender T."/>
            <person name="Helman Y."/>
            <person name="Brainis I."/>
            <person name="Finkelshtein A."/>
            <person name="Roth D."/>
            <person name="Hagai E."/>
            <person name="Leshkowitz D."/>
            <person name="Brodsky L."/>
            <person name="Galatenko V."/>
            <person name="Nikolaev V."/>
            <person name="Gutnick D.L."/>
            <person name="Lancet D."/>
            <person name="Ben-Jacob E."/>
        </authorList>
    </citation>
    <scope>NUCLEOTIDE SEQUENCE [LARGE SCALE GENOMIC DNA]</scope>
    <source>
        <strain evidence="1 2">C454</strain>
    </source>
</reference>
<keyword evidence="2" id="KW-1185">Reference proteome</keyword>
<dbReference type="AlphaFoldDB" id="H3SPU6"/>
<protein>
    <recommendedName>
        <fullName evidence="3">WXG100 family type VII secretion target</fullName>
    </recommendedName>
</protein>
<proteinExistence type="predicted"/>
<organism evidence="1 2">
    <name type="scientific">Paenibacillus dendritiformis C454</name>
    <dbReference type="NCBI Taxonomy" id="1131935"/>
    <lineage>
        <taxon>Bacteria</taxon>
        <taxon>Bacillati</taxon>
        <taxon>Bacillota</taxon>
        <taxon>Bacilli</taxon>
        <taxon>Bacillales</taxon>
        <taxon>Paenibacillaceae</taxon>
        <taxon>Paenibacillus</taxon>
    </lineage>
</organism>
<comment type="caution">
    <text evidence="1">The sequence shown here is derived from an EMBL/GenBank/DDBJ whole genome shotgun (WGS) entry which is preliminary data.</text>
</comment>
<dbReference type="STRING" id="1131935.PDENDC454_28035"/>
<accession>H3SPU6</accession>
<dbReference type="PATRIC" id="fig|1131935.3.peg.5805"/>
<dbReference type="SUPFAM" id="SSF140453">
    <property type="entry name" value="EsxAB dimer-like"/>
    <property type="match status" value="1"/>
</dbReference>
<dbReference type="InterPro" id="IPR036689">
    <property type="entry name" value="ESAT-6-like_sf"/>
</dbReference>
<dbReference type="EMBL" id="AHKH01000193">
    <property type="protein sequence ID" value="EHQ58893.1"/>
    <property type="molecule type" value="Genomic_DNA"/>
</dbReference>